<gene>
    <name evidence="1" type="ORF">PXEA_LOCUS25554</name>
</gene>
<reference evidence="1" key="1">
    <citation type="submission" date="2018-11" db="EMBL/GenBank/DDBJ databases">
        <authorList>
            <consortium name="Pathogen Informatics"/>
        </authorList>
    </citation>
    <scope>NUCLEOTIDE SEQUENCE</scope>
</reference>
<dbReference type="OrthoDB" id="2019644at2759"/>
<protein>
    <submittedName>
        <fullName evidence="1">Uncharacterized protein</fullName>
    </submittedName>
</protein>
<evidence type="ECO:0000313" key="1">
    <source>
        <dbReference type="EMBL" id="VEL32114.1"/>
    </source>
</evidence>
<comment type="caution">
    <text evidence="1">The sequence shown here is derived from an EMBL/GenBank/DDBJ whole genome shotgun (WGS) entry which is preliminary data.</text>
</comment>
<dbReference type="EMBL" id="CAAALY010130459">
    <property type="protein sequence ID" value="VEL32114.1"/>
    <property type="molecule type" value="Genomic_DNA"/>
</dbReference>
<organism evidence="1 2">
    <name type="scientific">Protopolystoma xenopodis</name>
    <dbReference type="NCBI Taxonomy" id="117903"/>
    <lineage>
        <taxon>Eukaryota</taxon>
        <taxon>Metazoa</taxon>
        <taxon>Spiralia</taxon>
        <taxon>Lophotrochozoa</taxon>
        <taxon>Platyhelminthes</taxon>
        <taxon>Monogenea</taxon>
        <taxon>Polyopisthocotylea</taxon>
        <taxon>Polystomatidea</taxon>
        <taxon>Polystomatidae</taxon>
        <taxon>Protopolystoma</taxon>
    </lineage>
</organism>
<keyword evidence="2" id="KW-1185">Reference proteome</keyword>
<accession>A0A3S5CM28</accession>
<dbReference type="Proteomes" id="UP000784294">
    <property type="component" value="Unassembled WGS sequence"/>
</dbReference>
<sequence>MTRLLIAVQLYYKSHLLLLDSLKKLIMAVGGRMWCLSSSSECSVIVKKFLSNLLSQGFLKNALEVLSTFEPSKELARLESSSLIGPPSHRRKIKHTLDSIIKTLSSCILTKN</sequence>
<name>A0A3S5CM28_9PLAT</name>
<dbReference type="AlphaFoldDB" id="A0A3S5CM28"/>
<evidence type="ECO:0000313" key="2">
    <source>
        <dbReference type="Proteomes" id="UP000784294"/>
    </source>
</evidence>
<proteinExistence type="predicted"/>